<evidence type="ECO:0000256" key="1">
    <source>
        <dbReference type="SAM" id="Phobius"/>
    </source>
</evidence>
<dbReference type="Gene3D" id="3.40.50.880">
    <property type="match status" value="1"/>
</dbReference>
<dbReference type="SUPFAM" id="SSF88713">
    <property type="entry name" value="Glycoside hydrolase/deacetylase"/>
    <property type="match status" value="1"/>
</dbReference>
<dbReference type="AlphaFoldDB" id="A0A7M1S2J0"/>
<gene>
    <name evidence="2" type="ORF">IMZ28_09105</name>
</gene>
<keyword evidence="3" id="KW-1185">Reference proteome</keyword>
<proteinExistence type="predicted"/>
<feature type="transmembrane region" description="Helical" evidence="1">
    <location>
        <begin position="5"/>
        <end position="23"/>
    </location>
</feature>
<organism evidence="2 3">
    <name type="scientific">Sulfurovum indicum</name>
    <dbReference type="NCBI Taxonomy" id="2779528"/>
    <lineage>
        <taxon>Bacteria</taxon>
        <taxon>Pseudomonadati</taxon>
        <taxon>Campylobacterota</taxon>
        <taxon>Epsilonproteobacteria</taxon>
        <taxon>Campylobacterales</taxon>
        <taxon>Sulfurovaceae</taxon>
        <taxon>Sulfurovum</taxon>
    </lineage>
</organism>
<dbReference type="Gene3D" id="3.20.20.370">
    <property type="entry name" value="Glycoside hydrolase/deacetylase"/>
    <property type="match status" value="1"/>
</dbReference>
<evidence type="ECO:0008006" key="4">
    <source>
        <dbReference type="Google" id="ProtNLM"/>
    </source>
</evidence>
<dbReference type="Proteomes" id="UP000595074">
    <property type="component" value="Chromosome"/>
</dbReference>
<sequence length="611" mass="68545">MTKKFLYGIFLIIGTVLIGVYTYQEQAKVDRLINDQTAVVIVYGEGEKESLGVRAFLSVLEEEGVPCLVISNAKLITADPEDVLKSKPAIIYPDSAAAVLSTDTAGWIASYIKAGGSVQLASDAGSQNRENKYRYEGALFDKLAGIKRVVENKKSRDVFLYGPVTFSSREDADYFGIPRGKCDENNNITGYRYGTLTYTYAYMYTVETEESRIYATGKGPKKKVPLLSGRHIGKGELLFVNLPLASLKGNGDDLLLRSVLRTFLFKMVKVPHIVSSPDAKGGLVLNLHIDSNEEHASLPWFITHGYITSKLKYSIHITAGPDCYVPGDNAGFDAEGKGHKIVEDLMRFGIIGSHGGWLHNGFADRIQKGKLDKEGIKKNIEINNRALEKITGYPIKEYSAPNGVFPQPESVEILASLGMESYYYTGDIGSSPNRTFYQNKMLSRNIIAFPVAVYGNKASLYEFDKGKVSDKDVADMLRELVDYTVKNRVVRLFYTHPYDIYRGPYKNAAKQFIDYCIAKQEHGELNVETMSYFRDFLLRLINTQKMIRWHDGVLDIGLSSKEGVGSMVIAVPKQYLNRTLKLPATVKKDELYYYVPTETNSTDYHMVFRYE</sequence>
<dbReference type="EMBL" id="CP063164">
    <property type="protein sequence ID" value="QOR61588.1"/>
    <property type="molecule type" value="Genomic_DNA"/>
</dbReference>
<dbReference type="InterPro" id="IPR029062">
    <property type="entry name" value="Class_I_gatase-like"/>
</dbReference>
<keyword evidence="1" id="KW-1133">Transmembrane helix</keyword>
<evidence type="ECO:0000313" key="3">
    <source>
        <dbReference type="Proteomes" id="UP000595074"/>
    </source>
</evidence>
<protein>
    <recommendedName>
        <fullName evidence="4">NodB homology domain-containing protein</fullName>
    </recommendedName>
</protein>
<keyword evidence="1" id="KW-0472">Membrane</keyword>
<reference evidence="2 3" key="1">
    <citation type="submission" date="2020-10" db="EMBL/GenBank/DDBJ databases">
        <title>The genome of sulfurovum sp.</title>
        <authorList>
            <person name="Xie S."/>
            <person name="Shao Z."/>
            <person name="Jiang L."/>
        </authorList>
    </citation>
    <scope>NUCLEOTIDE SEQUENCE [LARGE SCALE GENOMIC DNA]</scope>
    <source>
        <strain evidence="2 3">ST-419</strain>
    </source>
</reference>
<dbReference type="RefSeq" id="WP_197548296.1">
    <property type="nucleotide sequence ID" value="NZ_CP063164.1"/>
</dbReference>
<accession>A0A7M1S2J0</accession>
<evidence type="ECO:0000313" key="2">
    <source>
        <dbReference type="EMBL" id="QOR61588.1"/>
    </source>
</evidence>
<name>A0A7M1S2J0_9BACT</name>
<keyword evidence="1" id="KW-0812">Transmembrane</keyword>
<dbReference type="InterPro" id="IPR011330">
    <property type="entry name" value="Glyco_hydro/deAcase_b/a-brl"/>
</dbReference>
<dbReference type="KEGG" id="sinu:IMZ28_09105"/>
<dbReference type="GO" id="GO:0005975">
    <property type="term" value="P:carbohydrate metabolic process"/>
    <property type="evidence" value="ECO:0007669"/>
    <property type="project" value="InterPro"/>
</dbReference>